<dbReference type="CDD" id="cd10434">
    <property type="entry name" value="GIY-YIG_UvrC_Cho"/>
    <property type="match status" value="1"/>
</dbReference>
<dbReference type="NCBIfam" id="TIGR00194">
    <property type="entry name" value="uvrC"/>
    <property type="match status" value="1"/>
</dbReference>
<dbReference type="Gene3D" id="1.10.150.20">
    <property type="entry name" value="5' to 3' exonuclease, C-terminal subdomain"/>
    <property type="match status" value="1"/>
</dbReference>
<dbReference type="InterPro" id="IPR000305">
    <property type="entry name" value="GIY-YIG_endonuc"/>
</dbReference>
<dbReference type="InterPro" id="IPR001162">
    <property type="entry name" value="UvrC_RNase_H_dom"/>
</dbReference>
<comment type="similarity">
    <text evidence="7">Belongs to the UvrC family.</text>
</comment>
<keyword evidence="5 7" id="KW-0234">DNA repair</keyword>
<dbReference type="Pfam" id="PF08459">
    <property type="entry name" value="UvrC_RNaseH_dom"/>
    <property type="match status" value="1"/>
</dbReference>
<dbReference type="HAMAP" id="MF_00203">
    <property type="entry name" value="UvrC"/>
    <property type="match status" value="1"/>
</dbReference>
<comment type="function">
    <text evidence="7">The UvrABC repair system catalyzes the recognition and processing of DNA lesions. UvrC both incises the 5' and 3' sides of the lesion. The N-terminal half is responsible for the 3' incision and the C-terminal half is responsible for the 5' incision.</text>
</comment>
<reference evidence="11" key="1">
    <citation type="submission" date="2020-12" db="EMBL/GenBank/DDBJ databases">
        <title>Taurinivorans muris gen. nov., sp. nov., fundamental and realized metabolic niche of a ubiquitous sulfidogenic bacterium in the murine intestine.</title>
        <authorList>
            <person name="Ye H."/>
            <person name="Hanson B.T."/>
            <person name="Loy A."/>
        </authorList>
    </citation>
    <scope>NUCLEOTIDE SEQUENCE</scope>
    <source>
        <strain evidence="11">LT0009</strain>
    </source>
</reference>
<evidence type="ECO:0000313" key="12">
    <source>
        <dbReference type="Proteomes" id="UP001058120"/>
    </source>
</evidence>
<dbReference type="InterPro" id="IPR001943">
    <property type="entry name" value="UVR_dom"/>
</dbReference>
<proteinExistence type="inferred from homology"/>
<dbReference type="InterPro" id="IPR047296">
    <property type="entry name" value="GIY-YIG_UvrC_Cho"/>
</dbReference>
<evidence type="ECO:0000256" key="5">
    <source>
        <dbReference type="ARBA" id="ARBA00023204"/>
    </source>
</evidence>
<dbReference type="Pfam" id="PF02151">
    <property type="entry name" value="UVR"/>
    <property type="match status" value="1"/>
</dbReference>
<dbReference type="PROSITE" id="PS50164">
    <property type="entry name" value="GIY_YIG"/>
    <property type="match status" value="1"/>
</dbReference>
<dbReference type="Proteomes" id="UP001058120">
    <property type="component" value="Chromosome"/>
</dbReference>
<keyword evidence="2 7" id="KW-0227">DNA damage</keyword>
<comment type="subcellular location">
    <subcellularLocation>
        <location evidence="7">Cytoplasm</location>
    </subcellularLocation>
</comment>
<dbReference type="PANTHER" id="PTHR30562">
    <property type="entry name" value="UVRC/OXIDOREDUCTASE"/>
    <property type="match status" value="1"/>
</dbReference>
<gene>
    <name evidence="7 11" type="primary">uvrC</name>
    <name evidence="11" type="ORF">JBF11_10010</name>
</gene>
<dbReference type="SUPFAM" id="SSF82771">
    <property type="entry name" value="GIY-YIG endonuclease"/>
    <property type="match status" value="1"/>
</dbReference>
<dbReference type="PROSITE" id="PS50165">
    <property type="entry name" value="UVRC"/>
    <property type="match status" value="1"/>
</dbReference>
<dbReference type="SMART" id="SM00465">
    <property type="entry name" value="GIYc"/>
    <property type="match status" value="1"/>
</dbReference>
<evidence type="ECO:0000313" key="11">
    <source>
        <dbReference type="EMBL" id="UWX05745.1"/>
    </source>
</evidence>
<dbReference type="Pfam" id="PF12826">
    <property type="entry name" value="HHH_2"/>
    <property type="match status" value="1"/>
</dbReference>
<evidence type="ECO:0000256" key="1">
    <source>
        <dbReference type="ARBA" id="ARBA00022490"/>
    </source>
</evidence>
<dbReference type="InterPro" id="IPR050066">
    <property type="entry name" value="UvrABC_protein_C"/>
</dbReference>
<keyword evidence="6 7" id="KW-0742">SOS response</keyword>
<evidence type="ECO:0000256" key="3">
    <source>
        <dbReference type="ARBA" id="ARBA00022769"/>
    </source>
</evidence>
<dbReference type="Gene3D" id="3.40.1440.10">
    <property type="entry name" value="GIY-YIG endonuclease"/>
    <property type="match status" value="1"/>
</dbReference>
<dbReference type="Gene3D" id="4.10.860.10">
    <property type="entry name" value="UVR domain"/>
    <property type="match status" value="1"/>
</dbReference>
<evidence type="ECO:0000256" key="4">
    <source>
        <dbReference type="ARBA" id="ARBA00022881"/>
    </source>
</evidence>
<evidence type="ECO:0000256" key="7">
    <source>
        <dbReference type="HAMAP-Rule" id="MF_00203"/>
    </source>
</evidence>
<dbReference type="SUPFAM" id="SSF47781">
    <property type="entry name" value="RuvA domain 2-like"/>
    <property type="match status" value="1"/>
</dbReference>
<dbReference type="RefSeq" id="WP_334315329.1">
    <property type="nucleotide sequence ID" value="NZ_CP065938.1"/>
</dbReference>
<evidence type="ECO:0000259" key="10">
    <source>
        <dbReference type="PROSITE" id="PS50165"/>
    </source>
</evidence>
<evidence type="ECO:0000259" key="9">
    <source>
        <dbReference type="PROSITE" id="PS50164"/>
    </source>
</evidence>
<dbReference type="InterPro" id="IPR010994">
    <property type="entry name" value="RuvA_2-like"/>
</dbReference>
<protein>
    <recommendedName>
        <fullName evidence="7">UvrABC system protein C</fullName>
        <shortName evidence="7">Protein UvrC</shortName>
    </recommendedName>
    <alternativeName>
        <fullName evidence="7">Excinuclease ABC subunit C</fullName>
    </alternativeName>
</protein>
<feature type="domain" description="UvrC family homology region profile" evidence="10">
    <location>
        <begin position="249"/>
        <end position="490"/>
    </location>
</feature>
<dbReference type="SUPFAM" id="SSF46600">
    <property type="entry name" value="C-terminal UvrC-binding domain of UvrB"/>
    <property type="match status" value="1"/>
</dbReference>
<feature type="domain" description="UVR" evidence="8">
    <location>
        <begin position="198"/>
        <end position="233"/>
    </location>
</feature>
<dbReference type="InterPro" id="IPR041663">
    <property type="entry name" value="DisA/LigA_HHH"/>
</dbReference>
<dbReference type="Pfam" id="PF01541">
    <property type="entry name" value="GIY-YIG"/>
    <property type="match status" value="1"/>
</dbReference>
<dbReference type="PANTHER" id="PTHR30562:SF1">
    <property type="entry name" value="UVRABC SYSTEM PROTEIN C"/>
    <property type="match status" value="1"/>
</dbReference>
<dbReference type="InterPro" id="IPR036876">
    <property type="entry name" value="UVR_dom_sf"/>
</dbReference>
<evidence type="ECO:0000256" key="2">
    <source>
        <dbReference type="ARBA" id="ARBA00022763"/>
    </source>
</evidence>
<name>A0ABY5Y0Q6_9BACT</name>
<dbReference type="PROSITE" id="PS50151">
    <property type="entry name" value="UVR"/>
    <property type="match status" value="1"/>
</dbReference>
<dbReference type="Gene3D" id="3.30.420.340">
    <property type="entry name" value="UvrC, RNAse H endonuclease domain"/>
    <property type="match status" value="1"/>
</dbReference>
<dbReference type="SMART" id="SM00278">
    <property type="entry name" value="HhH1"/>
    <property type="match status" value="2"/>
</dbReference>
<dbReference type="InterPro" id="IPR035901">
    <property type="entry name" value="GIY-YIG_endonuc_sf"/>
</dbReference>
<keyword evidence="3 7" id="KW-0228">DNA excision</keyword>
<keyword evidence="4 7" id="KW-0267">Excision nuclease</keyword>
<feature type="domain" description="GIY-YIG" evidence="9">
    <location>
        <begin position="9"/>
        <end position="88"/>
    </location>
</feature>
<dbReference type="EMBL" id="CP065938">
    <property type="protein sequence ID" value="UWX05745.1"/>
    <property type="molecule type" value="Genomic_DNA"/>
</dbReference>
<accession>A0ABY5Y0Q6</accession>
<keyword evidence="12" id="KW-1185">Reference proteome</keyword>
<organism evidence="11 12">
    <name type="scientific">Taurinivorans muris</name>
    <dbReference type="NCBI Taxonomy" id="2787751"/>
    <lineage>
        <taxon>Bacteria</taxon>
        <taxon>Pseudomonadati</taxon>
        <taxon>Thermodesulfobacteriota</taxon>
        <taxon>Desulfovibrionia</taxon>
        <taxon>Desulfovibrionales</taxon>
        <taxon>Desulfovibrionaceae</taxon>
        <taxon>Taurinivorans</taxon>
    </lineage>
</organism>
<evidence type="ECO:0000256" key="6">
    <source>
        <dbReference type="ARBA" id="ARBA00023236"/>
    </source>
</evidence>
<keyword evidence="1 7" id="KW-0963">Cytoplasm</keyword>
<dbReference type="InterPro" id="IPR004791">
    <property type="entry name" value="UvrC"/>
</dbReference>
<dbReference type="InterPro" id="IPR038476">
    <property type="entry name" value="UvrC_RNase_H_dom_sf"/>
</dbReference>
<dbReference type="Pfam" id="PF22920">
    <property type="entry name" value="UvrC_RNaseH"/>
    <property type="match status" value="2"/>
</dbReference>
<sequence length="642" mass="72802">MERPNAIPTSPGVYLYKDKGGRIIYVGKARNLKKRVLSYFRPDEQLTAKTRAMMSHAVSVEFLTTSTEKEALLLEASLIKKHRPHYNIVLRDDKQYILFRIAVKNAYPRLEVVRKVKKDGAHYFGPFTSSQAARETWKALHSVFPLRRCNDRAMKNRVRPCLYHHIGLCLAPCSGEVRQETYFEIIQKVELLLSGKSRELLEMITRKMEEASENLEFEEAAKLRDQKFAIEKTVEKQGVVFHNGTDMDVMGLCSRGDGLALAVLFVRGGQVIDKAAFFWAGLVMEDANELLLGFLTQFYSQDKDIPPRIVLPWALTAEKEESVESPALIGALGADYALQEHEEDLESIAAMLSEWRGANVRIVAARTKDDEKLVEIAKTNARETVYKRSDLGMDERLAALFKVQEPIRRIECVDVSHTSGTATKVGLVVYQDGKPHKADYRVWNMENTNGDDYLALSQWAKRRAEHGAPWPHLLLIDGGRGQVNSVHASFQEFFSAVHVRDSQSFDLEEGRLPFVLAGIAKARDEQGHADRRAGNLADRIFLPDRTNPLPFKEGSSELLFLQSIRDATHDFAIGRHRQARNKQGLDAQLLHLPHVGQETAKLLWQHFKSIEEMKKAGVEELMKLPKVGRKKALQLRDSLQKL</sequence>
<comment type="subunit">
    <text evidence="7">Interacts with UvrB in an incision complex.</text>
</comment>
<dbReference type="InterPro" id="IPR003583">
    <property type="entry name" value="Hlx-hairpin-Hlx_DNA-bd_motif"/>
</dbReference>
<evidence type="ECO:0000259" key="8">
    <source>
        <dbReference type="PROSITE" id="PS50151"/>
    </source>
</evidence>